<proteinExistence type="predicted"/>
<keyword evidence="1" id="KW-0472">Membrane</keyword>
<dbReference type="STRING" id="395961.Cyan7425_1150"/>
<accession>B8HLP4</accession>
<name>B8HLP4_CYAP4</name>
<evidence type="ECO:0000256" key="1">
    <source>
        <dbReference type="SAM" id="Phobius"/>
    </source>
</evidence>
<organism evidence="2">
    <name type="scientific">Cyanothece sp. (strain PCC 7425 / ATCC 29141)</name>
    <dbReference type="NCBI Taxonomy" id="395961"/>
    <lineage>
        <taxon>Bacteria</taxon>
        <taxon>Bacillati</taxon>
        <taxon>Cyanobacteriota</taxon>
        <taxon>Cyanophyceae</taxon>
        <taxon>Gomontiellales</taxon>
        <taxon>Cyanothecaceae</taxon>
        <taxon>Cyanothece</taxon>
    </lineage>
</organism>
<dbReference type="KEGG" id="cyn:Cyan7425_1150"/>
<dbReference type="HOGENOM" id="CLU_2034198_0_0_3"/>
<dbReference type="AlphaFoldDB" id="B8HLP4"/>
<gene>
    <name evidence="2" type="ordered locus">Cyan7425_1150</name>
</gene>
<feature type="transmembrane region" description="Helical" evidence="1">
    <location>
        <begin position="60"/>
        <end position="80"/>
    </location>
</feature>
<protein>
    <submittedName>
        <fullName evidence="2">Uncharacterized protein</fullName>
    </submittedName>
</protein>
<evidence type="ECO:0000313" key="2">
    <source>
        <dbReference type="EMBL" id="ACL43532.1"/>
    </source>
</evidence>
<keyword evidence="1" id="KW-0812">Transmembrane</keyword>
<sequence length="121" mass="13662">MPEIIDLEMSDEEYLDQIAEGRDPVLEKLYERQLARLQSQRRAAAKPSPLQPLTHRSNRWAFLGASFLSLLGFLVCLLVGQSLLGASRSPGLDSSKSQSNFLLQCYQTKGRAYLECSDRRD</sequence>
<reference evidence="2" key="1">
    <citation type="submission" date="2009-01" db="EMBL/GenBank/DDBJ databases">
        <title>Complete sequence of chromosome Cyanothece sp. PCC 7425.</title>
        <authorList>
            <consortium name="US DOE Joint Genome Institute"/>
            <person name="Lucas S."/>
            <person name="Copeland A."/>
            <person name="Lapidus A."/>
            <person name="Glavina del Rio T."/>
            <person name="Dalin E."/>
            <person name="Tice H."/>
            <person name="Bruce D."/>
            <person name="Goodwin L."/>
            <person name="Pitluck S."/>
            <person name="Sims D."/>
            <person name="Meineke L."/>
            <person name="Brettin T."/>
            <person name="Detter J.C."/>
            <person name="Han C."/>
            <person name="Larimer F."/>
            <person name="Land M."/>
            <person name="Hauser L."/>
            <person name="Kyrpides N."/>
            <person name="Ovchinnikova G."/>
            <person name="Liberton M."/>
            <person name="Stoeckel J."/>
            <person name="Banerjee A."/>
            <person name="Singh A."/>
            <person name="Page L."/>
            <person name="Sato H."/>
            <person name="Zhao L."/>
            <person name="Sherman L."/>
            <person name="Pakrasi H."/>
            <person name="Richardson P."/>
        </authorList>
    </citation>
    <scope>NUCLEOTIDE SEQUENCE</scope>
    <source>
        <strain evidence="2">PCC 7425</strain>
    </source>
</reference>
<dbReference type="EMBL" id="CP001344">
    <property type="protein sequence ID" value="ACL43532.1"/>
    <property type="molecule type" value="Genomic_DNA"/>
</dbReference>
<keyword evidence="1" id="KW-1133">Transmembrane helix</keyword>